<dbReference type="EMBL" id="WMJZ01000022">
    <property type="protein sequence ID" value="MTH47638.1"/>
    <property type="molecule type" value="Genomic_DNA"/>
</dbReference>
<name>A0A6L6IPL3_9ENTR</name>
<sequence>MRYLKSSPPALLLFTALLSGCDLPAAPVPESWSGGDLRGVNHTRYPIPRFSVNGSPGPNIGAFGEGGGACCISLPEKWRPGLKADVEWVVNTHAGLVKFPGYVDREKYKAWEKNYTDGLVKHRTTVDIPDYGNEKCGLTVHFLPCNQIKVTASCWGSNRPEHPVKEPRRMEEPAVCPE</sequence>
<protein>
    <submittedName>
        <fullName evidence="2">DUF3304 domain-containing protein</fullName>
    </submittedName>
</protein>
<proteinExistence type="predicted"/>
<feature type="chain" id="PRO_5027049482" evidence="1">
    <location>
        <begin position="26"/>
        <end position="178"/>
    </location>
</feature>
<reference evidence="2 3" key="1">
    <citation type="submission" date="2019-11" db="EMBL/GenBank/DDBJ databases">
        <title>Escherichia alba sp. nov. isolated from the gut of plastic-eating superworms Zophobas atratus.</title>
        <authorList>
            <person name="Yang Y."/>
        </authorList>
    </citation>
    <scope>NUCLEOTIDE SEQUENCE [LARGE SCALE GENOMIC DNA]</scope>
    <source>
        <strain evidence="3">BIT-B35</strain>
    </source>
</reference>
<dbReference type="InterPro" id="IPR021733">
    <property type="entry name" value="DUF3304"/>
</dbReference>
<dbReference type="PROSITE" id="PS51257">
    <property type="entry name" value="PROKAR_LIPOPROTEIN"/>
    <property type="match status" value="1"/>
</dbReference>
<comment type="caution">
    <text evidence="2">The sequence shown here is derived from an EMBL/GenBank/DDBJ whole genome shotgun (WGS) entry which is preliminary data.</text>
</comment>
<gene>
    <name evidence="2" type="ORF">GJV78_15510</name>
</gene>
<keyword evidence="1" id="KW-0732">Signal</keyword>
<dbReference type="AlphaFoldDB" id="A0A6L6IPL3"/>
<evidence type="ECO:0000256" key="1">
    <source>
        <dbReference type="SAM" id="SignalP"/>
    </source>
</evidence>
<evidence type="ECO:0000313" key="2">
    <source>
        <dbReference type="EMBL" id="MTH47638.1"/>
    </source>
</evidence>
<keyword evidence="3" id="KW-1185">Reference proteome</keyword>
<evidence type="ECO:0000313" key="3">
    <source>
        <dbReference type="Proteomes" id="UP000477739"/>
    </source>
</evidence>
<dbReference type="Proteomes" id="UP000477739">
    <property type="component" value="Unassembled WGS sequence"/>
</dbReference>
<dbReference type="OrthoDB" id="6498852at2"/>
<dbReference type="Pfam" id="PF11745">
    <property type="entry name" value="DUF3304"/>
    <property type="match status" value="1"/>
</dbReference>
<organism evidence="2 3">
    <name type="scientific">Intestinirhabdus alba</name>
    <dbReference type="NCBI Taxonomy" id="2899544"/>
    <lineage>
        <taxon>Bacteria</taxon>
        <taxon>Pseudomonadati</taxon>
        <taxon>Pseudomonadota</taxon>
        <taxon>Gammaproteobacteria</taxon>
        <taxon>Enterobacterales</taxon>
        <taxon>Enterobacteriaceae</taxon>
        <taxon>Intestinirhabdus</taxon>
    </lineage>
</organism>
<accession>A0A6L6IPL3</accession>
<feature type="signal peptide" evidence="1">
    <location>
        <begin position="1"/>
        <end position="25"/>
    </location>
</feature>